<keyword evidence="2" id="KW-1003">Cell membrane</keyword>
<dbReference type="RefSeq" id="WP_068605325.1">
    <property type="nucleotide sequence ID" value="NZ_CP011388.1"/>
</dbReference>
<dbReference type="InterPro" id="IPR050833">
    <property type="entry name" value="Poly_Biosynth_Transport"/>
</dbReference>
<feature type="transmembrane region" description="Helical" evidence="6">
    <location>
        <begin position="12"/>
        <end position="34"/>
    </location>
</feature>
<dbReference type="STRING" id="1178515.SY83_06480"/>
<feature type="transmembrane region" description="Helical" evidence="6">
    <location>
        <begin position="436"/>
        <end position="455"/>
    </location>
</feature>
<dbReference type="PATRIC" id="fig|1178515.4.peg.1292"/>
<feature type="transmembrane region" description="Helical" evidence="6">
    <location>
        <begin position="411"/>
        <end position="430"/>
    </location>
</feature>
<sequence length="554" mass="58150">MKTDKVTELRRGNIVKGAAILGAAALISKLIGTLQKIPLQNVAGDTVFGIYNTVYPFYVLLLFISTAGVPIAVSKMVTERRALGDREGALDVIRVSAAILTITGVLVFGMLYFGADGIALLIGNSQTAPAIRSVSFALLLVPLMSVLRGYFQGLNDMVPTAVSQVAEQFIRVGTMVALMFWFIHAGYGDASIAAGATFGSVTGGAAGLAVMLYYWHQHRRLDQLKGIGAWTVEGRRPLAARALGRRMPLAKQILAYAIPICLGSIALPILSIADTFTLPRLFAMQGMSELAAMDAFGVYNRGLPLTQLVAMLVSSVSVAVVPAIAAAKLIRDEALVKDRAETALRLTWLVTLAASVGLAVLAEPINVMLYTNAAGSRTLAILAFTAVFSSLNIISGALLQGAGNVKAPAVHLGLAAAAKISLNIVLIPLWGIEGAAIAAVAAFALAAALNLRALAKHTGARFSPRRYLLRPGAAALAMAAALFAFRSTWNAFPAALAMPPRLEMTALALLSIALGALVYGAAVFGTRAVTEAELARFPALSGKLLPLLRKLRLL</sequence>
<evidence type="ECO:0000256" key="5">
    <source>
        <dbReference type="ARBA" id="ARBA00023136"/>
    </source>
</evidence>
<dbReference type="PIRSF" id="PIRSF038958">
    <property type="entry name" value="PG_synth_SpoVB"/>
    <property type="match status" value="1"/>
</dbReference>
<organism evidence="7 8">
    <name type="scientific">Paenibacillus swuensis</name>
    <dbReference type="NCBI Taxonomy" id="1178515"/>
    <lineage>
        <taxon>Bacteria</taxon>
        <taxon>Bacillati</taxon>
        <taxon>Bacillota</taxon>
        <taxon>Bacilli</taxon>
        <taxon>Bacillales</taxon>
        <taxon>Paenibacillaceae</taxon>
        <taxon>Paenibacillus</taxon>
    </lineage>
</organism>
<dbReference type="KEGG" id="pswu:SY83_06480"/>
<feature type="transmembrane region" description="Helical" evidence="6">
    <location>
        <begin position="342"/>
        <end position="361"/>
    </location>
</feature>
<feature type="transmembrane region" description="Helical" evidence="6">
    <location>
        <begin position="381"/>
        <end position="399"/>
    </location>
</feature>
<feature type="transmembrane region" description="Helical" evidence="6">
    <location>
        <begin position="253"/>
        <end position="273"/>
    </location>
</feature>
<reference evidence="7 8" key="1">
    <citation type="submission" date="2015-01" db="EMBL/GenBank/DDBJ databases">
        <title>Paenibacillus swuensis/DY6/whole genome sequencing.</title>
        <authorList>
            <person name="Kim M.K."/>
            <person name="Srinivasan S."/>
            <person name="Lee J.-J."/>
        </authorList>
    </citation>
    <scope>NUCLEOTIDE SEQUENCE [LARGE SCALE GENOMIC DNA]</scope>
    <source>
        <strain evidence="7 8">DY6</strain>
    </source>
</reference>
<feature type="transmembrane region" description="Helical" evidence="6">
    <location>
        <begin position="505"/>
        <end position="526"/>
    </location>
</feature>
<evidence type="ECO:0000256" key="2">
    <source>
        <dbReference type="ARBA" id="ARBA00022475"/>
    </source>
</evidence>
<feature type="transmembrane region" description="Helical" evidence="6">
    <location>
        <begin position="308"/>
        <end position="330"/>
    </location>
</feature>
<accession>A0A172TGH9</accession>
<feature type="transmembrane region" description="Helical" evidence="6">
    <location>
        <begin position="127"/>
        <end position="147"/>
    </location>
</feature>
<feature type="transmembrane region" description="Helical" evidence="6">
    <location>
        <begin position="95"/>
        <end position="115"/>
    </location>
</feature>
<dbReference type="PANTHER" id="PTHR30250">
    <property type="entry name" value="PST FAMILY PREDICTED COLANIC ACID TRANSPORTER"/>
    <property type="match status" value="1"/>
</dbReference>
<feature type="transmembrane region" description="Helical" evidence="6">
    <location>
        <begin position="54"/>
        <end position="74"/>
    </location>
</feature>
<gene>
    <name evidence="7" type="ORF">SY83_06480</name>
</gene>
<protein>
    <submittedName>
        <fullName evidence="7">Uncharacterized protein</fullName>
    </submittedName>
</protein>
<dbReference type="AlphaFoldDB" id="A0A172TGH9"/>
<feature type="transmembrane region" description="Helical" evidence="6">
    <location>
        <begin position="193"/>
        <end position="215"/>
    </location>
</feature>
<dbReference type="GO" id="GO:0005886">
    <property type="term" value="C:plasma membrane"/>
    <property type="evidence" value="ECO:0007669"/>
    <property type="project" value="UniProtKB-SubCell"/>
</dbReference>
<dbReference type="EMBL" id="CP011388">
    <property type="protein sequence ID" value="ANE45987.1"/>
    <property type="molecule type" value="Genomic_DNA"/>
</dbReference>
<keyword evidence="5 6" id="KW-0472">Membrane</keyword>
<dbReference type="InterPro" id="IPR002797">
    <property type="entry name" value="Polysacc_synth"/>
</dbReference>
<dbReference type="Proteomes" id="UP000076927">
    <property type="component" value="Chromosome"/>
</dbReference>
<dbReference type="OrthoDB" id="9775950at2"/>
<comment type="subcellular location">
    <subcellularLocation>
        <location evidence="1">Cell membrane</location>
        <topology evidence="1">Multi-pass membrane protein</topology>
    </subcellularLocation>
</comment>
<evidence type="ECO:0000256" key="3">
    <source>
        <dbReference type="ARBA" id="ARBA00022692"/>
    </source>
</evidence>
<evidence type="ECO:0000256" key="6">
    <source>
        <dbReference type="SAM" id="Phobius"/>
    </source>
</evidence>
<feature type="transmembrane region" description="Helical" evidence="6">
    <location>
        <begin position="168"/>
        <end position="187"/>
    </location>
</feature>
<proteinExistence type="predicted"/>
<dbReference type="Pfam" id="PF01943">
    <property type="entry name" value="Polysacc_synt"/>
    <property type="match status" value="1"/>
</dbReference>
<evidence type="ECO:0000256" key="4">
    <source>
        <dbReference type="ARBA" id="ARBA00022989"/>
    </source>
</evidence>
<dbReference type="InterPro" id="IPR024923">
    <property type="entry name" value="PG_synth_SpoVB"/>
</dbReference>
<dbReference type="CDD" id="cd13124">
    <property type="entry name" value="MATE_SpoVB_like"/>
    <property type="match status" value="1"/>
</dbReference>
<dbReference type="PANTHER" id="PTHR30250:SF29">
    <property type="entry name" value="POLYSACCHARIDE BIOSYNTHESIS PROTEIN C-TERMINAL DOMAIN-CONTAINING PROTEIN"/>
    <property type="match status" value="1"/>
</dbReference>
<feature type="transmembrane region" description="Helical" evidence="6">
    <location>
        <begin position="467"/>
        <end position="485"/>
    </location>
</feature>
<name>A0A172TGH9_9BACL</name>
<evidence type="ECO:0000256" key="1">
    <source>
        <dbReference type="ARBA" id="ARBA00004651"/>
    </source>
</evidence>
<keyword evidence="3 6" id="KW-0812">Transmembrane</keyword>
<evidence type="ECO:0000313" key="7">
    <source>
        <dbReference type="EMBL" id="ANE45987.1"/>
    </source>
</evidence>
<evidence type="ECO:0000313" key="8">
    <source>
        <dbReference type="Proteomes" id="UP000076927"/>
    </source>
</evidence>
<keyword evidence="4 6" id="KW-1133">Transmembrane helix</keyword>
<keyword evidence="8" id="KW-1185">Reference proteome</keyword>